<evidence type="ECO:0000256" key="2">
    <source>
        <dbReference type="ARBA" id="ARBA00022676"/>
    </source>
</evidence>
<feature type="compositionally biased region" description="Basic and acidic residues" evidence="7">
    <location>
        <begin position="521"/>
        <end position="530"/>
    </location>
</feature>
<keyword evidence="5 8" id="KW-1133">Transmembrane helix</keyword>
<evidence type="ECO:0000313" key="9">
    <source>
        <dbReference type="EMBL" id="GGH02836.1"/>
    </source>
</evidence>
<keyword evidence="4 8" id="KW-0812">Transmembrane</keyword>
<evidence type="ECO:0000256" key="3">
    <source>
        <dbReference type="ARBA" id="ARBA00022679"/>
    </source>
</evidence>
<evidence type="ECO:0000256" key="6">
    <source>
        <dbReference type="ARBA" id="ARBA00023136"/>
    </source>
</evidence>
<evidence type="ECO:0000256" key="8">
    <source>
        <dbReference type="SAM" id="Phobius"/>
    </source>
</evidence>
<dbReference type="Proteomes" id="UP000648722">
    <property type="component" value="Unassembled WGS sequence"/>
</dbReference>
<feature type="transmembrane region" description="Helical" evidence="8">
    <location>
        <begin position="380"/>
        <end position="401"/>
    </location>
</feature>
<dbReference type="Pfam" id="PF13641">
    <property type="entry name" value="Glyco_tranf_2_3"/>
    <property type="match status" value="1"/>
</dbReference>
<comment type="subcellular location">
    <subcellularLocation>
        <location evidence="1">Membrane</location>
        <topology evidence="1">Multi-pass membrane protein</topology>
    </subcellularLocation>
</comment>
<name>A0ABQ1XTC1_9PROT</name>
<protein>
    <recommendedName>
        <fullName evidence="11">Glycosyltransferase</fullName>
    </recommendedName>
</protein>
<accession>A0ABQ1XTC1</accession>
<sequence>MGQFSGQRMRRAPVAAEPVSGSFKATRSQAQAHRAAFGLADENPAASAAHPLGVPHTLWAGPAGFILVLELVSPGLGLTCLGMLAAILFLGMAGLRFAAAVLPACASPRRTLFSHALPSVTIIAALHDEAPVVAGLVQHLAQMDYPRDRMDVALVIEADDWDTLRAAHTAAKANAGRLPVRVMAVPPVGPRTKPKALNFALQRTTGDLVAVYDAEDAPAPQQLRAAAEAFAADPAMGCVQAPLGWYNRSENWLTRLFALEYAAQFHVMLPLFLRMGWPLPLGGTSNVFARDALVACGGWDSHNVTEDADLGFRLARHGWKTGMIDHGTLEEAPVSRQAWIAQRSRWLKGHAISWCVHMRHPGGLVTESGLGAMASLQASLGMNVLSALMHGPAALFVMWVVASHLAAGQLPWIIVPVLTGYGAAILAAARGARRAGFRPRATDLAMLPVYWLLQTPAAIRGLREIASQPYVWAKTAHGVTAQHRMTPDEPHPHAHPDDGGARPVRVQRMAQRPALRPGTRPKADSLDPHMHRPGRFHAALAGPSAQLCGH</sequence>
<evidence type="ECO:0008006" key="11">
    <source>
        <dbReference type="Google" id="ProtNLM"/>
    </source>
</evidence>
<keyword evidence="2" id="KW-0328">Glycosyltransferase</keyword>
<dbReference type="EMBL" id="BMFS01000008">
    <property type="protein sequence ID" value="GGH02836.1"/>
    <property type="molecule type" value="Genomic_DNA"/>
</dbReference>
<proteinExistence type="predicted"/>
<feature type="transmembrane region" description="Helical" evidence="8">
    <location>
        <begin position="413"/>
        <end position="432"/>
    </location>
</feature>
<evidence type="ECO:0000256" key="4">
    <source>
        <dbReference type="ARBA" id="ARBA00022692"/>
    </source>
</evidence>
<reference evidence="10" key="1">
    <citation type="journal article" date="2019" name="Int. J. Syst. Evol. Microbiol.">
        <title>The Global Catalogue of Microorganisms (GCM) 10K type strain sequencing project: providing services to taxonomists for standard genome sequencing and annotation.</title>
        <authorList>
            <consortium name="The Broad Institute Genomics Platform"/>
            <consortium name="The Broad Institute Genome Sequencing Center for Infectious Disease"/>
            <person name="Wu L."/>
            <person name="Ma J."/>
        </authorList>
    </citation>
    <scope>NUCLEOTIDE SEQUENCE [LARGE SCALE GENOMIC DNA]</scope>
    <source>
        <strain evidence="10">CGMCC 1.12766</strain>
    </source>
</reference>
<gene>
    <name evidence="9" type="ORF">GCM10007420_18940</name>
</gene>
<feature type="region of interest" description="Disordered" evidence="7">
    <location>
        <begin position="510"/>
        <end position="550"/>
    </location>
</feature>
<dbReference type="InterPro" id="IPR050321">
    <property type="entry name" value="Glycosyltr_2/OpgH_subfam"/>
</dbReference>
<evidence type="ECO:0000256" key="5">
    <source>
        <dbReference type="ARBA" id="ARBA00022989"/>
    </source>
</evidence>
<organism evidence="9 10">
    <name type="scientific">Glycocaulis albus</name>
    <dbReference type="NCBI Taxonomy" id="1382801"/>
    <lineage>
        <taxon>Bacteria</taxon>
        <taxon>Pseudomonadati</taxon>
        <taxon>Pseudomonadota</taxon>
        <taxon>Alphaproteobacteria</taxon>
        <taxon>Maricaulales</taxon>
        <taxon>Maricaulaceae</taxon>
        <taxon>Glycocaulis</taxon>
    </lineage>
</organism>
<dbReference type="InterPro" id="IPR029044">
    <property type="entry name" value="Nucleotide-diphossugar_trans"/>
</dbReference>
<evidence type="ECO:0000313" key="10">
    <source>
        <dbReference type="Proteomes" id="UP000648722"/>
    </source>
</evidence>
<evidence type="ECO:0000256" key="7">
    <source>
        <dbReference type="SAM" id="MobiDB-lite"/>
    </source>
</evidence>
<dbReference type="PANTHER" id="PTHR43867">
    <property type="entry name" value="CELLULOSE SYNTHASE CATALYTIC SUBUNIT A [UDP-FORMING]"/>
    <property type="match status" value="1"/>
</dbReference>
<comment type="caution">
    <text evidence="9">The sequence shown here is derived from an EMBL/GenBank/DDBJ whole genome shotgun (WGS) entry which is preliminary data.</text>
</comment>
<dbReference type="RefSeq" id="WP_188452340.1">
    <property type="nucleotide sequence ID" value="NZ_BMFS01000008.1"/>
</dbReference>
<dbReference type="PANTHER" id="PTHR43867:SF2">
    <property type="entry name" value="CELLULOSE SYNTHASE CATALYTIC SUBUNIT A [UDP-FORMING]"/>
    <property type="match status" value="1"/>
</dbReference>
<dbReference type="SUPFAM" id="SSF53448">
    <property type="entry name" value="Nucleotide-diphospho-sugar transferases"/>
    <property type="match status" value="1"/>
</dbReference>
<evidence type="ECO:0000256" key="1">
    <source>
        <dbReference type="ARBA" id="ARBA00004141"/>
    </source>
</evidence>
<keyword evidence="6 8" id="KW-0472">Membrane</keyword>
<keyword evidence="10" id="KW-1185">Reference proteome</keyword>
<feature type="transmembrane region" description="Helical" evidence="8">
    <location>
        <begin position="76"/>
        <end position="102"/>
    </location>
</feature>
<keyword evidence="3" id="KW-0808">Transferase</keyword>
<dbReference type="Gene3D" id="3.90.550.10">
    <property type="entry name" value="Spore Coat Polysaccharide Biosynthesis Protein SpsA, Chain A"/>
    <property type="match status" value="1"/>
</dbReference>